<keyword evidence="6" id="KW-0694">RNA-binding</keyword>
<comment type="caution">
    <text evidence="8">The sequence shown here is derived from an EMBL/GenBank/DDBJ whole genome shotgun (WGS) entry which is preliminary data.</text>
</comment>
<dbReference type="GO" id="GO:0003729">
    <property type="term" value="F:mRNA binding"/>
    <property type="evidence" value="ECO:0007669"/>
    <property type="project" value="InterPro"/>
</dbReference>
<evidence type="ECO:0000313" key="8">
    <source>
        <dbReference type="EMBL" id="TWI84099.1"/>
    </source>
</evidence>
<dbReference type="PANTHER" id="PTHR34873">
    <property type="entry name" value="SSR1766 PROTEIN"/>
    <property type="match status" value="1"/>
</dbReference>
<dbReference type="AlphaFoldDB" id="A0A562SS61"/>
<dbReference type="EMBL" id="VLLG01000005">
    <property type="protein sequence ID" value="TWI84099.1"/>
    <property type="molecule type" value="Genomic_DNA"/>
</dbReference>
<organism evidence="8 9">
    <name type="scientific">Chitinophaga japonensis</name>
    <name type="common">Flexibacter japonensis</name>
    <dbReference type="NCBI Taxonomy" id="104662"/>
    <lineage>
        <taxon>Bacteria</taxon>
        <taxon>Pseudomonadati</taxon>
        <taxon>Bacteroidota</taxon>
        <taxon>Chitinophagia</taxon>
        <taxon>Chitinophagales</taxon>
        <taxon>Chitinophagaceae</taxon>
        <taxon>Chitinophaga</taxon>
    </lineage>
</organism>
<evidence type="ECO:0000313" key="9">
    <source>
        <dbReference type="Proteomes" id="UP000316778"/>
    </source>
</evidence>
<dbReference type="InterPro" id="IPR038570">
    <property type="entry name" value="HicA_sf"/>
</dbReference>
<evidence type="ECO:0000256" key="4">
    <source>
        <dbReference type="ARBA" id="ARBA00022759"/>
    </source>
</evidence>
<keyword evidence="4" id="KW-0255">Endonuclease</keyword>
<keyword evidence="9" id="KW-1185">Reference proteome</keyword>
<evidence type="ECO:0000256" key="2">
    <source>
        <dbReference type="ARBA" id="ARBA00022649"/>
    </source>
</evidence>
<dbReference type="GO" id="GO:0016787">
    <property type="term" value="F:hydrolase activity"/>
    <property type="evidence" value="ECO:0007669"/>
    <property type="project" value="UniProtKB-KW"/>
</dbReference>
<evidence type="ECO:0000256" key="3">
    <source>
        <dbReference type="ARBA" id="ARBA00022722"/>
    </source>
</evidence>
<dbReference type="Pfam" id="PF07927">
    <property type="entry name" value="HicA_toxin"/>
    <property type="match status" value="1"/>
</dbReference>
<dbReference type="SUPFAM" id="SSF54786">
    <property type="entry name" value="YcfA/nrd intein domain"/>
    <property type="match status" value="1"/>
</dbReference>
<evidence type="ECO:0000256" key="6">
    <source>
        <dbReference type="ARBA" id="ARBA00022884"/>
    </source>
</evidence>
<keyword evidence="5" id="KW-0378">Hydrolase</keyword>
<proteinExistence type="inferred from homology"/>
<dbReference type="Gene3D" id="3.30.920.30">
    <property type="entry name" value="Hypothetical protein"/>
    <property type="match status" value="1"/>
</dbReference>
<dbReference type="OrthoDB" id="9798547at2"/>
<sequence>MHFKEVLSILKKDGWIIKVQKGSHIQLVHPTKPKKVTVPAHGKKDIPPGTLNEIWKQAGLK</sequence>
<dbReference type="RefSeq" id="WP_145717633.1">
    <property type="nucleotide sequence ID" value="NZ_BAAAFY010000002.1"/>
</dbReference>
<dbReference type="InterPro" id="IPR012933">
    <property type="entry name" value="HicA_mRNA_interferase"/>
</dbReference>
<keyword evidence="3" id="KW-0540">Nuclease</keyword>
<evidence type="ECO:0000256" key="1">
    <source>
        <dbReference type="ARBA" id="ARBA00006620"/>
    </source>
</evidence>
<evidence type="ECO:0000256" key="5">
    <source>
        <dbReference type="ARBA" id="ARBA00022801"/>
    </source>
</evidence>
<dbReference type="Proteomes" id="UP000316778">
    <property type="component" value="Unassembled WGS sequence"/>
</dbReference>
<keyword evidence="2" id="KW-1277">Toxin-antitoxin system</keyword>
<reference evidence="8 9" key="1">
    <citation type="journal article" date="2013" name="Stand. Genomic Sci.">
        <title>Genomic Encyclopedia of Type Strains, Phase I: The one thousand microbial genomes (KMG-I) project.</title>
        <authorList>
            <person name="Kyrpides N.C."/>
            <person name="Woyke T."/>
            <person name="Eisen J.A."/>
            <person name="Garrity G."/>
            <person name="Lilburn T.G."/>
            <person name="Beck B.J."/>
            <person name="Whitman W.B."/>
            <person name="Hugenholtz P."/>
            <person name="Klenk H.P."/>
        </authorList>
    </citation>
    <scope>NUCLEOTIDE SEQUENCE [LARGE SCALE GENOMIC DNA]</scope>
    <source>
        <strain evidence="8 9">DSM 13484</strain>
    </source>
</reference>
<comment type="similarity">
    <text evidence="1">Belongs to the HicA mRNA interferase family.</text>
</comment>
<accession>A0A562SS61</accession>
<gene>
    <name evidence="8" type="ORF">LX66_4461</name>
</gene>
<name>A0A562SS61_CHIJA</name>
<protein>
    <submittedName>
        <fullName evidence="8">Putative RNA binding protein YcfA (HicA-like mRNA interferase family)</fullName>
    </submittedName>
</protein>
<evidence type="ECO:0000256" key="7">
    <source>
        <dbReference type="ARBA" id="ARBA00023016"/>
    </source>
</evidence>
<keyword evidence="7" id="KW-0346">Stress response</keyword>
<dbReference type="PANTHER" id="PTHR34873:SF3">
    <property type="entry name" value="ADDICTION MODULE TOXIN, HICA FAMILY"/>
    <property type="match status" value="1"/>
</dbReference>
<dbReference type="GO" id="GO:0004519">
    <property type="term" value="F:endonuclease activity"/>
    <property type="evidence" value="ECO:0007669"/>
    <property type="project" value="UniProtKB-KW"/>
</dbReference>